<dbReference type="InterPro" id="IPR050515">
    <property type="entry name" value="Beta-lactam/transpept"/>
</dbReference>
<dbReference type="InterPro" id="IPR012338">
    <property type="entry name" value="Beta-lactam/transpept-like"/>
</dbReference>
<dbReference type="GO" id="GO:0016740">
    <property type="term" value="F:transferase activity"/>
    <property type="evidence" value="ECO:0007669"/>
    <property type="project" value="UniProtKB-KW"/>
</dbReference>
<dbReference type="Gene3D" id="3.40.710.10">
    <property type="entry name" value="DD-peptidase/beta-lactamase superfamily"/>
    <property type="match status" value="1"/>
</dbReference>
<dbReference type="Pfam" id="PF03793">
    <property type="entry name" value="PASTA"/>
    <property type="match status" value="1"/>
</dbReference>
<proteinExistence type="inferred from homology"/>
<keyword evidence="3 4" id="KW-0472">Membrane</keyword>
<dbReference type="InterPro" id="IPR005543">
    <property type="entry name" value="PASTA_dom"/>
</dbReference>
<dbReference type="PROSITE" id="PS51178">
    <property type="entry name" value="PASTA"/>
    <property type="match status" value="1"/>
</dbReference>
<evidence type="ECO:0000313" key="7">
    <source>
        <dbReference type="Proteomes" id="UP000053797"/>
    </source>
</evidence>
<dbReference type="SUPFAM" id="SSF56519">
    <property type="entry name" value="Penicillin binding protein dimerisation domain"/>
    <property type="match status" value="1"/>
</dbReference>
<name>A0A0V8GJX2_9BACL</name>
<dbReference type="Pfam" id="PF03717">
    <property type="entry name" value="PBP_dimer"/>
    <property type="match status" value="1"/>
</dbReference>
<dbReference type="Gene3D" id="3.30.70.2110">
    <property type="match status" value="1"/>
</dbReference>
<dbReference type="CDD" id="cd06576">
    <property type="entry name" value="PASTA_Pbp2x-like_1"/>
    <property type="match status" value="1"/>
</dbReference>
<evidence type="ECO:0000256" key="3">
    <source>
        <dbReference type="ARBA" id="ARBA00023136"/>
    </source>
</evidence>
<feature type="transmembrane region" description="Helical" evidence="4">
    <location>
        <begin position="12"/>
        <end position="33"/>
    </location>
</feature>
<gene>
    <name evidence="6" type="ORF">AS033_04015</name>
</gene>
<dbReference type="SUPFAM" id="SSF56601">
    <property type="entry name" value="beta-lactamase/transpeptidase-like"/>
    <property type="match status" value="1"/>
</dbReference>
<protein>
    <submittedName>
        <fullName evidence="6">Peptidoglycan glycosyltransferase</fullName>
    </submittedName>
</protein>
<comment type="subcellular location">
    <subcellularLocation>
        <location evidence="1">Membrane</location>
    </subcellularLocation>
</comment>
<keyword evidence="6" id="KW-0808">Transferase</keyword>
<dbReference type="CDD" id="cd06575">
    <property type="entry name" value="PASTA_Pbp2x-like_2"/>
    <property type="match status" value="1"/>
</dbReference>
<comment type="similarity">
    <text evidence="2">Belongs to the transpeptidase family.</text>
</comment>
<dbReference type="AlphaFoldDB" id="A0A0V8GJX2"/>
<evidence type="ECO:0000259" key="5">
    <source>
        <dbReference type="PROSITE" id="PS51178"/>
    </source>
</evidence>
<dbReference type="Proteomes" id="UP000053797">
    <property type="component" value="Unassembled WGS sequence"/>
</dbReference>
<comment type="caution">
    <text evidence="6">The sequence shown here is derived from an EMBL/GenBank/DDBJ whole genome shotgun (WGS) entry which is preliminary data.</text>
</comment>
<sequence length="712" mass="79427">MNPLKKSRWRVAFIMVIFATLFFVFIGRFLYLATTKQFHGEDMIAYAEKKRWESQETLGAERGEIFDRLGSPIAINVPSYHLIGIYRLGGVKDPDETIVDFKKTAEGLAPILGMTTKELETYLIENKDRSQIEFGKKGNDLTLDQKEKIDKLKLPGIRMIEEPKRYYPNGIFLSDTLGFVQKITEENGRVALQGQMGIEKQYDDALSESYGARVFEKDRSGNPLIQGSSRVSNEPKDGSNLYLTIDHRIQQSLEKQMQKMYNTYKPKNATGIVMDAKTGEILAMADRPSFNPNLRDMKDFTNFAVSSRFEPGSTMKIFTLAAAIDAGVFRPNEMYKSGSYNYKGTVIKDYNDVGWGTIPMIEGVYHSSNVMFSKLTAEKLGIERYKEYFKKFHFDQRTGIDISGEVNSQSDLSKPLNALITSWGQSTAVTPMQLLQGATAIAGDGEMVKPHIIQKADHTDKAPYRAKTEVVGKPISAEAAKATRDALDGVVNSKIGTGQMYKLKDYRVIGKTGTAQISENGKYIQGQFIHSFIGMAPKDDPELIMYIAVDRPSKSESSVSGPLIMSPVFKSVMNTALQYRSIQPETQKDSVDVKAKITPSYIKKSARQATDLAKEQEAVPIILGDGAEVVSQIPSRGQEFVSGERVLLKTANTFKMPDLTGWSQRDVKKLVSLYDLKLDVIGKGFVTKQSARTGTLVRENGKLTVELAEPKE</sequence>
<dbReference type="Gene3D" id="3.90.1310.10">
    <property type="entry name" value="Penicillin-binding protein 2a (Domain 2)"/>
    <property type="match status" value="1"/>
</dbReference>
<dbReference type="InterPro" id="IPR005311">
    <property type="entry name" value="PBP_dimer"/>
</dbReference>
<dbReference type="GO" id="GO:0005886">
    <property type="term" value="C:plasma membrane"/>
    <property type="evidence" value="ECO:0007669"/>
    <property type="project" value="TreeGrafter"/>
</dbReference>
<evidence type="ECO:0000256" key="4">
    <source>
        <dbReference type="SAM" id="Phobius"/>
    </source>
</evidence>
<dbReference type="OrthoDB" id="9804124at2"/>
<dbReference type="GO" id="GO:0071555">
    <property type="term" value="P:cell wall organization"/>
    <property type="evidence" value="ECO:0007669"/>
    <property type="project" value="TreeGrafter"/>
</dbReference>
<dbReference type="Pfam" id="PF00905">
    <property type="entry name" value="Transpeptidase"/>
    <property type="match status" value="1"/>
</dbReference>
<feature type="domain" description="PASTA" evidence="5">
    <location>
        <begin position="650"/>
        <end position="709"/>
    </location>
</feature>
<dbReference type="GO" id="GO:0008658">
    <property type="term" value="F:penicillin binding"/>
    <property type="evidence" value="ECO:0007669"/>
    <property type="project" value="InterPro"/>
</dbReference>
<reference evidence="6 7" key="1">
    <citation type="journal article" date="2015" name="Int. J. Syst. Evol. Microbiol.">
        <title>Exiguobacterium enclense sp. nov., isolated from sediment.</title>
        <authorList>
            <person name="Dastager S.G."/>
            <person name="Mawlankar R."/>
            <person name="Sonalkar V.V."/>
            <person name="Thorat M.N."/>
            <person name="Mual P."/>
            <person name="Verma A."/>
            <person name="Krishnamurthi S."/>
            <person name="Tang S.K."/>
            <person name="Li W.J."/>
        </authorList>
    </citation>
    <scope>NUCLEOTIDE SEQUENCE [LARGE SCALE GENOMIC DNA]</scope>
    <source>
        <strain evidence="6 7">NIO-1109</strain>
    </source>
</reference>
<dbReference type="SUPFAM" id="SSF54184">
    <property type="entry name" value="Penicillin-binding protein 2x (pbp-2x), c-terminal domain"/>
    <property type="match status" value="2"/>
</dbReference>
<dbReference type="EMBL" id="LNQL01000001">
    <property type="protein sequence ID" value="KSU50556.1"/>
    <property type="molecule type" value="Genomic_DNA"/>
</dbReference>
<keyword evidence="4" id="KW-1133">Transmembrane helix</keyword>
<dbReference type="Gene3D" id="2.20.70.70">
    <property type="match status" value="1"/>
</dbReference>
<organism evidence="6 7">
    <name type="scientific">Exiguobacterium indicum</name>
    <dbReference type="NCBI Taxonomy" id="296995"/>
    <lineage>
        <taxon>Bacteria</taxon>
        <taxon>Bacillati</taxon>
        <taxon>Bacillota</taxon>
        <taxon>Bacilli</taxon>
        <taxon>Bacillales</taxon>
        <taxon>Bacillales Family XII. Incertae Sedis</taxon>
        <taxon>Exiguobacterium</taxon>
    </lineage>
</organism>
<evidence type="ECO:0000256" key="2">
    <source>
        <dbReference type="ARBA" id="ARBA00007171"/>
    </source>
</evidence>
<accession>A0A0V8GJX2</accession>
<dbReference type="PANTHER" id="PTHR30627:SF26">
    <property type="entry name" value="PENICILLIN-BINDING PROTEIN 2B"/>
    <property type="match status" value="1"/>
</dbReference>
<evidence type="ECO:0000313" key="6">
    <source>
        <dbReference type="EMBL" id="KSU50556.1"/>
    </source>
</evidence>
<dbReference type="PANTHER" id="PTHR30627">
    <property type="entry name" value="PEPTIDOGLYCAN D,D-TRANSPEPTIDASE"/>
    <property type="match status" value="1"/>
</dbReference>
<evidence type="ECO:0000256" key="1">
    <source>
        <dbReference type="ARBA" id="ARBA00004370"/>
    </source>
</evidence>
<dbReference type="SMART" id="SM00740">
    <property type="entry name" value="PASTA"/>
    <property type="match status" value="2"/>
</dbReference>
<dbReference type="InterPro" id="IPR001460">
    <property type="entry name" value="PCN-bd_Tpept"/>
</dbReference>
<dbReference type="InterPro" id="IPR036138">
    <property type="entry name" value="PBP_dimer_sf"/>
</dbReference>
<keyword evidence="4" id="KW-0812">Transmembrane</keyword>